<dbReference type="AlphaFoldDB" id="A0A517LVX6"/>
<evidence type="ECO:0000256" key="1">
    <source>
        <dbReference type="SAM" id="MobiDB-lite"/>
    </source>
</evidence>
<feature type="region of interest" description="Disordered" evidence="1">
    <location>
        <begin position="149"/>
        <end position="179"/>
    </location>
</feature>
<dbReference type="Proteomes" id="UP000319557">
    <property type="component" value="Chromosome"/>
</dbReference>
<dbReference type="EMBL" id="CP036261">
    <property type="protein sequence ID" value="QDS86767.1"/>
    <property type="molecule type" value="Genomic_DNA"/>
</dbReference>
<sequence>MQRLCLGELTGTRYRGVDQGNRTLAACRLIPQIETLPTSPHRLPASVGSNGGTANYLQSRIPARATDSHHVQYTAGRGDATTNSFEVHCRPAISAPAKPSLSMDRGAMPNSLRRDPLTLAAKLAIGPLVAIRSRKHDRSLRSLALRPMPPAMARHRDSTLPQRVRPAYRQHARQPSDQC</sequence>
<protein>
    <submittedName>
        <fullName evidence="2">Uncharacterized protein</fullName>
    </submittedName>
</protein>
<organism evidence="2 3">
    <name type="scientific">Rosistilla ulvae</name>
    <dbReference type="NCBI Taxonomy" id="1930277"/>
    <lineage>
        <taxon>Bacteria</taxon>
        <taxon>Pseudomonadati</taxon>
        <taxon>Planctomycetota</taxon>
        <taxon>Planctomycetia</taxon>
        <taxon>Pirellulales</taxon>
        <taxon>Pirellulaceae</taxon>
        <taxon>Rosistilla</taxon>
    </lineage>
</organism>
<accession>A0A517LVX6</accession>
<name>A0A517LVX6_9BACT</name>
<gene>
    <name evidence="2" type="ORF">EC9_09410</name>
</gene>
<reference evidence="2 3" key="1">
    <citation type="submission" date="2019-02" db="EMBL/GenBank/DDBJ databases">
        <title>Deep-cultivation of Planctomycetes and their phenomic and genomic characterization uncovers novel biology.</title>
        <authorList>
            <person name="Wiegand S."/>
            <person name="Jogler M."/>
            <person name="Boedeker C."/>
            <person name="Pinto D."/>
            <person name="Vollmers J."/>
            <person name="Rivas-Marin E."/>
            <person name="Kohn T."/>
            <person name="Peeters S.H."/>
            <person name="Heuer A."/>
            <person name="Rast P."/>
            <person name="Oberbeckmann S."/>
            <person name="Bunk B."/>
            <person name="Jeske O."/>
            <person name="Meyerdierks A."/>
            <person name="Storesund J.E."/>
            <person name="Kallscheuer N."/>
            <person name="Luecker S."/>
            <person name="Lage O.M."/>
            <person name="Pohl T."/>
            <person name="Merkel B.J."/>
            <person name="Hornburger P."/>
            <person name="Mueller R.-W."/>
            <person name="Bruemmer F."/>
            <person name="Labrenz M."/>
            <person name="Spormann A.M."/>
            <person name="Op den Camp H."/>
            <person name="Overmann J."/>
            <person name="Amann R."/>
            <person name="Jetten M.S.M."/>
            <person name="Mascher T."/>
            <person name="Medema M.H."/>
            <person name="Devos D.P."/>
            <person name="Kaster A.-K."/>
            <person name="Ovreas L."/>
            <person name="Rohde M."/>
            <person name="Galperin M.Y."/>
            <person name="Jogler C."/>
        </authorList>
    </citation>
    <scope>NUCLEOTIDE SEQUENCE [LARGE SCALE GENOMIC DNA]</scope>
    <source>
        <strain evidence="2 3">EC9</strain>
    </source>
</reference>
<proteinExistence type="predicted"/>
<keyword evidence="3" id="KW-1185">Reference proteome</keyword>
<evidence type="ECO:0000313" key="2">
    <source>
        <dbReference type="EMBL" id="QDS86767.1"/>
    </source>
</evidence>
<dbReference type="KEGG" id="ruv:EC9_09410"/>
<evidence type="ECO:0000313" key="3">
    <source>
        <dbReference type="Proteomes" id="UP000319557"/>
    </source>
</evidence>